<evidence type="ECO:0000259" key="8">
    <source>
        <dbReference type="Pfam" id="PF02776"/>
    </source>
</evidence>
<feature type="domain" description="Thiamine pyrophosphate enzyme central" evidence="6">
    <location>
        <begin position="193"/>
        <end position="321"/>
    </location>
</feature>
<dbReference type="CDD" id="cd07035">
    <property type="entry name" value="TPP_PYR_POX_like"/>
    <property type="match status" value="1"/>
</dbReference>
<feature type="domain" description="Thiamine pyrophosphate enzyme N-terminal TPP-binding" evidence="8">
    <location>
        <begin position="9"/>
        <end position="118"/>
    </location>
</feature>
<evidence type="ECO:0000259" key="6">
    <source>
        <dbReference type="Pfam" id="PF00205"/>
    </source>
</evidence>
<evidence type="ECO:0000256" key="5">
    <source>
        <dbReference type="RuleBase" id="RU362132"/>
    </source>
</evidence>
<comment type="caution">
    <text evidence="9">The sequence shown here is derived from an EMBL/GenBank/DDBJ whole genome shotgun (WGS) entry which is preliminary data.</text>
</comment>
<keyword evidence="4 5" id="KW-0786">Thiamine pyrophosphate</keyword>
<dbReference type="InterPro" id="IPR012001">
    <property type="entry name" value="Thiamin_PyroP_enz_TPP-bd_dom"/>
</dbReference>
<organism evidence="9 10">
    <name type="scientific">Maritimibacter dapengensis</name>
    <dbReference type="NCBI Taxonomy" id="2836868"/>
    <lineage>
        <taxon>Bacteria</taxon>
        <taxon>Pseudomonadati</taxon>
        <taxon>Pseudomonadota</taxon>
        <taxon>Alphaproteobacteria</taxon>
        <taxon>Rhodobacterales</taxon>
        <taxon>Roseobacteraceae</taxon>
        <taxon>Maritimibacter</taxon>
    </lineage>
</organism>
<evidence type="ECO:0000256" key="2">
    <source>
        <dbReference type="ARBA" id="ARBA00007812"/>
    </source>
</evidence>
<dbReference type="InterPro" id="IPR000399">
    <property type="entry name" value="TPP-bd_CS"/>
</dbReference>
<name>A0ABS6T1J1_9RHOB</name>
<evidence type="ECO:0000256" key="3">
    <source>
        <dbReference type="ARBA" id="ARBA00022679"/>
    </source>
</evidence>
<evidence type="ECO:0000313" key="9">
    <source>
        <dbReference type="EMBL" id="MBV7378959.1"/>
    </source>
</evidence>
<sequence>MSDDKKYVYQSIAQAVCDHEVETMFGLMGDANLFMVDHFVRGCGGDFVPAAHEGSSVLMALAYSHVKGKMGVATITHGPALTNTVTALAEGARAQIPMVLLAGDTAVSDPQNLQNIDQREVVKVTGAGFEQMRSIETVSRDVARAFYRARVERRPIVLNMPADFMWQEAAPYEKVLHHVFRTPAIVPEGEAFDNALGMIASAKRPVVLAGGGATHARDQLVRLAERMQAPLATTLKAKGLFNDQPYNMDIFGTLSTPAAYEAIDKADCIICFGTSLHHFTTDKGKLMKGKRVVLVNDQPSEVGRNYHPDAALIADAALTADNIVYWLDEAEIPPTGFTDELDGPTLTEHPLGRPGDVAEGCVPFVHALDRLEEVLPKDRVLTTDGGRFMTEVWCRISAPHPRRFLVNVNFGSIGLGLQEAIGAGFAEPDKPVIHFTGDGGFMMGGVNEFNTAVRLNRDLIVIVCNDSAYGAEHIQFVDKKMDPGLSMFEWPSFAALGTALGGQGLLVKSEADLDDAIKAIENRDRPILIELSLDPDDVPRMRT</sequence>
<accession>A0ABS6T1J1</accession>
<dbReference type="CDD" id="cd00568">
    <property type="entry name" value="TPP_enzymes"/>
    <property type="match status" value="1"/>
</dbReference>
<evidence type="ECO:0000313" key="10">
    <source>
        <dbReference type="Proteomes" id="UP000756530"/>
    </source>
</evidence>
<evidence type="ECO:0000256" key="1">
    <source>
        <dbReference type="ARBA" id="ARBA00001964"/>
    </source>
</evidence>
<keyword evidence="3" id="KW-0808">Transferase</keyword>
<evidence type="ECO:0000256" key="4">
    <source>
        <dbReference type="ARBA" id="ARBA00023052"/>
    </source>
</evidence>
<dbReference type="InterPro" id="IPR011766">
    <property type="entry name" value="TPP_enzyme_TPP-bd"/>
</dbReference>
<dbReference type="InterPro" id="IPR045229">
    <property type="entry name" value="TPP_enz"/>
</dbReference>
<dbReference type="PROSITE" id="PS00187">
    <property type="entry name" value="TPP_ENZYMES"/>
    <property type="match status" value="1"/>
</dbReference>
<dbReference type="RefSeq" id="WP_218392124.1">
    <property type="nucleotide sequence ID" value="NZ_JAHUZE010000002.1"/>
</dbReference>
<comment type="cofactor">
    <cofactor evidence="1">
        <name>thiamine diphosphate</name>
        <dbReference type="ChEBI" id="CHEBI:58937"/>
    </cofactor>
</comment>
<evidence type="ECO:0000259" key="7">
    <source>
        <dbReference type="Pfam" id="PF02775"/>
    </source>
</evidence>
<dbReference type="PANTHER" id="PTHR18968">
    <property type="entry name" value="THIAMINE PYROPHOSPHATE ENZYMES"/>
    <property type="match status" value="1"/>
</dbReference>
<proteinExistence type="inferred from homology"/>
<gene>
    <name evidence="9" type="ORF">KJP28_08470</name>
</gene>
<feature type="domain" description="Thiamine pyrophosphate enzyme TPP-binding" evidence="7">
    <location>
        <begin position="393"/>
        <end position="530"/>
    </location>
</feature>
<keyword evidence="10" id="KW-1185">Reference proteome</keyword>
<dbReference type="PANTHER" id="PTHR18968:SF13">
    <property type="entry name" value="ACETOLACTATE SYNTHASE CATALYTIC SUBUNIT, MITOCHONDRIAL"/>
    <property type="match status" value="1"/>
</dbReference>
<dbReference type="EMBL" id="JAHUZE010000002">
    <property type="protein sequence ID" value="MBV7378959.1"/>
    <property type="molecule type" value="Genomic_DNA"/>
</dbReference>
<dbReference type="Pfam" id="PF02775">
    <property type="entry name" value="TPP_enzyme_C"/>
    <property type="match status" value="1"/>
</dbReference>
<protein>
    <submittedName>
        <fullName evidence="9">Thiamine pyrophosphate-binding protein</fullName>
    </submittedName>
</protein>
<dbReference type="Proteomes" id="UP000756530">
    <property type="component" value="Unassembled WGS sequence"/>
</dbReference>
<dbReference type="InterPro" id="IPR012000">
    <property type="entry name" value="Thiamin_PyroP_enz_cen_dom"/>
</dbReference>
<comment type="similarity">
    <text evidence="2 5">Belongs to the TPP enzyme family.</text>
</comment>
<dbReference type="Pfam" id="PF02776">
    <property type="entry name" value="TPP_enzyme_N"/>
    <property type="match status" value="1"/>
</dbReference>
<reference evidence="9 10" key="1">
    <citation type="submission" date="2021-05" db="EMBL/GenBank/DDBJ databases">
        <title>Culturable bacteria isolated from Daya Bay.</title>
        <authorList>
            <person name="Zheng W."/>
            <person name="Yu S."/>
            <person name="Huang Y."/>
        </authorList>
    </citation>
    <scope>NUCLEOTIDE SEQUENCE [LARGE SCALE GENOMIC DNA]</scope>
    <source>
        <strain evidence="9 10">DP4N28-5</strain>
    </source>
</reference>
<dbReference type="Pfam" id="PF00205">
    <property type="entry name" value="TPP_enzyme_M"/>
    <property type="match status" value="1"/>
</dbReference>